<organism evidence="2 3">
    <name type="scientific">Coprinopsis cinerea (strain Okayama-7 / 130 / ATCC MYA-4618 / FGSC 9003)</name>
    <name type="common">Inky cap fungus</name>
    <name type="synonym">Hormographiella aspergillata</name>
    <dbReference type="NCBI Taxonomy" id="240176"/>
    <lineage>
        <taxon>Eukaryota</taxon>
        <taxon>Fungi</taxon>
        <taxon>Dikarya</taxon>
        <taxon>Basidiomycota</taxon>
        <taxon>Agaricomycotina</taxon>
        <taxon>Agaricomycetes</taxon>
        <taxon>Agaricomycetidae</taxon>
        <taxon>Agaricales</taxon>
        <taxon>Agaricineae</taxon>
        <taxon>Psathyrellaceae</taxon>
        <taxon>Coprinopsis</taxon>
    </lineage>
</organism>
<dbReference type="KEGG" id="cci:CC1G_10231"/>
<name>A8NPC0_COPC7</name>
<sequence>MDSHWTTFKFRDTDIALCDVTEALNKGVHNLVIAKPASTRAKNRWNLINVETGKIAIINHAFVWAWGSPPYTGNFVPEGVVTPTGLPEGRMLPSYQCEISYAFNTSNDKSLYEGLAALEKYIITVPDFNPNGKAKSTWQSLENNDTNHRYIASAKLFVKRTKDNAPQNGKYKVPYTVHPWIEQSMDPATTRLVPNKDRPRYFCLVDERLKKLEDVEPRQFQKDDVIWMSFYVSFNIRSSSWSVEITPLELVRVGHLLDSEAGDGYADVPELNYQPIEELMDIDIPSDKPEKRKRGYSSDGEESKTPKAFVHHENDDMEIEEDSPATEQIVDGIGPKVSRSRRVRGESKQPFREWATWIDAKEQQ</sequence>
<dbReference type="RefSeq" id="XP_001835304.2">
    <property type="nucleotide sequence ID" value="XM_001835252.2"/>
</dbReference>
<protein>
    <submittedName>
        <fullName evidence="2">Uncharacterized protein</fullName>
    </submittedName>
</protein>
<dbReference type="AlphaFoldDB" id="A8NPC0"/>
<evidence type="ECO:0000313" key="2">
    <source>
        <dbReference type="EMBL" id="EAU86509.2"/>
    </source>
</evidence>
<feature type="compositionally biased region" description="Basic and acidic residues" evidence="1">
    <location>
        <begin position="301"/>
        <end position="314"/>
    </location>
</feature>
<dbReference type="GeneID" id="6011832"/>
<comment type="caution">
    <text evidence="2">The sequence shown here is derived from an EMBL/GenBank/DDBJ whole genome shotgun (WGS) entry which is preliminary data.</text>
</comment>
<feature type="compositionally biased region" description="Acidic residues" evidence="1">
    <location>
        <begin position="315"/>
        <end position="324"/>
    </location>
</feature>
<proteinExistence type="predicted"/>
<reference evidence="2 3" key="1">
    <citation type="journal article" date="2010" name="Proc. Natl. Acad. Sci. U.S.A.">
        <title>Insights into evolution of multicellular fungi from the assembled chromosomes of the mushroom Coprinopsis cinerea (Coprinus cinereus).</title>
        <authorList>
            <person name="Stajich J.E."/>
            <person name="Wilke S.K."/>
            <person name="Ahren D."/>
            <person name="Au C.H."/>
            <person name="Birren B.W."/>
            <person name="Borodovsky M."/>
            <person name="Burns C."/>
            <person name="Canback B."/>
            <person name="Casselton L.A."/>
            <person name="Cheng C.K."/>
            <person name="Deng J."/>
            <person name="Dietrich F.S."/>
            <person name="Fargo D.C."/>
            <person name="Farman M.L."/>
            <person name="Gathman A.C."/>
            <person name="Goldberg J."/>
            <person name="Guigo R."/>
            <person name="Hoegger P.J."/>
            <person name="Hooker J.B."/>
            <person name="Huggins A."/>
            <person name="James T.Y."/>
            <person name="Kamada T."/>
            <person name="Kilaru S."/>
            <person name="Kodira C."/>
            <person name="Kues U."/>
            <person name="Kupfer D."/>
            <person name="Kwan H.S."/>
            <person name="Lomsadze A."/>
            <person name="Li W."/>
            <person name="Lilly W.W."/>
            <person name="Ma L.J."/>
            <person name="Mackey A.J."/>
            <person name="Manning G."/>
            <person name="Martin F."/>
            <person name="Muraguchi H."/>
            <person name="Natvig D.O."/>
            <person name="Palmerini H."/>
            <person name="Ramesh M.A."/>
            <person name="Rehmeyer C.J."/>
            <person name="Roe B.A."/>
            <person name="Shenoy N."/>
            <person name="Stanke M."/>
            <person name="Ter-Hovhannisyan V."/>
            <person name="Tunlid A."/>
            <person name="Velagapudi R."/>
            <person name="Vision T.J."/>
            <person name="Zeng Q."/>
            <person name="Zolan M.E."/>
            <person name="Pukkila P.J."/>
        </authorList>
    </citation>
    <scope>NUCLEOTIDE SEQUENCE [LARGE SCALE GENOMIC DNA]</scope>
    <source>
        <strain evidence="3">Okayama-7 / 130 / ATCC MYA-4618 / FGSC 9003</strain>
    </source>
</reference>
<dbReference type="EMBL" id="AACS02000012">
    <property type="protein sequence ID" value="EAU86509.2"/>
    <property type="molecule type" value="Genomic_DNA"/>
</dbReference>
<evidence type="ECO:0000256" key="1">
    <source>
        <dbReference type="SAM" id="MobiDB-lite"/>
    </source>
</evidence>
<feature type="region of interest" description="Disordered" evidence="1">
    <location>
        <begin position="280"/>
        <end position="349"/>
    </location>
</feature>
<keyword evidence="3" id="KW-1185">Reference proteome</keyword>
<dbReference type="VEuPathDB" id="FungiDB:CC1G_10231"/>
<dbReference type="Proteomes" id="UP000001861">
    <property type="component" value="Unassembled WGS sequence"/>
</dbReference>
<dbReference type="OMA" id="MNAETIA"/>
<accession>A8NPC0</accession>
<gene>
    <name evidence="2" type="ORF">CC1G_10231</name>
</gene>
<dbReference type="STRING" id="240176.A8NPC0"/>
<dbReference type="OrthoDB" id="3034725at2759"/>
<dbReference type="HOGENOM" id="CLU_760793_0_0_1"/>
<dbReference type="InParanoid" id="A8NPC0"/>
<evidence type="ECO:0000313" key="3">
    <source>
        <dbReference type="Proteomes" id="UP000001861"/>
    </source>
</evidence>